<keyword evidence="2" id="KW-1185">Reference proteome</keyword>
<dbReference type="AlphaFoldDB" id="A0A371I4U4"/>
<accession>A0A371I4U4</accession>
<sequence>RRAKLGLCPQLRAVVWGVAAAVAAVYHCLSLPFCSSASFLPIQTFRTLVGSIESQLSQRRNSTRKIIELGQIQLSCDFWDKGFMTIWRNKRLKYHKKTKLHG</sequence>
<dbReference type="EMBL" id="QJKJ01000922">
    <property type="protein sequence ID" value="RDY10061.1"/>
    <property type="molecule type" value="Genomic_DNA"/>
</dbReference>
<dbReference type="Proteomes" id="UP000257109">
    <property type="component" value="Unassembled WGS sequence"/>
</dbReference>
<reference evidence="1" key="1">
    <citation type="submission" date="2018-05" db="EMBL/GenBank/DDBJ databases">
        <title>Draft genome of Mucuna pruriens seed.</title>
        <authorList>
            <person name="Nnadi N.E."/>
            <person name="Vos R."/>
            <person name="Hasami M.H."/>
            <person name="Devisetty U.K."/>
            <person name="Aguiy J.C."/>
        </authorList>
    </citation>
    <scope>NUCLEOTIDE SEQUENCE [LARGE SCALE GENOMIC DNA]</scope>
    <source>
        <strain evidence="1">JCA_2017</strain>
    </source>
</reference>
<evidence type="ECO:0000313" key="2">
    <source>
        <dbReference type="Proteomes" id="UP000257109"/>
    </source>
</evidence>
<proteinExistence type="predicted"/>
<gene>
    <name evidence="1" type="ORF">CR513_05478</name>
</gene>
<comment type="caution">
    <text evidence="1">The sequence shown here is derived from an EMBL/GenBank/DDBJ whole genome shotgun (WGS) entry which is preliminary data.</text>
</comment>
<evidence type="ECO:0000313" key="1">
    <source>
        <dbReference type="EMBL" id="RDY10061.1"/>
    </source>
</evidence>
<feature type="non-terminal residue" evidence="1">
    <location>
        <position position="1"/>
    </location>
</feature>
<name>A0A371I4U4_MUCPR</name>
<protein>
    <submittedName>
        <fullName evidence="1">Uncharacterized protein</fullName>
    </submittedName>
</protein>
<organism evidence="1 2">
    <name type="scientific">Mucuna pruriens</name>
    <name type="common">Velvet bean</name>
    <name type="synonym">Dolichos pruriens</name>
    <dbReference type="NCBI Taxonomy" id="157652"/>
    <lineage>
        <taxon>Eukaryota</taxon>
        <taxon>Viridiplantae</taxon>
        <taxon>Streptophyta</taxon>
        <taxon>Embryophyta</taxon>
        <taxon>Tracheophyta</taxon>
        <taxon>Spermatophyta</taxon>
        <taxon>Magnoliopsida</taxon>
        <taxon>eudicotyledons</taxon>
        <taxon>Gunneridae</taxon>
        <taxon>Pentapetalae</taxon>
        <taxon>rosids</taxon>
        <taxon>fabids</taxon>
        <taxon>Fabales</taxon>
        <taxon>Fabaceae</taxon>
        <taxon>Papilionoideae</taxon>
        <taxon>50 kb inversion clade</taxon>
        <taxon>NPAAA clade</taxon>
        <taxon>indigoferoid/millettioid clade</taxon>
        <taxon>Phaseoleae</taxon>
        <taxon>Mucuna</taxon>
    </lineage>
</organism>